<dbReference type="SUPFAM" id="SSF53474">
    <property type="entry name" value="alpha/beta-Hydrolases"/>
    <property type="match status" value="1"/>
</dbReference>
<gene>
    <name evidence="2" type="ORF">SAMN04489857_0290</name>
</gene>
<dbReference type="PANTHER" id="PTHR40111">
    <property type="entry name" value="CEPHALOSPORIN-C DEACETYLASE"/>
    <property type="match status" value="1"/>
</dbReference>
<protein>
    <submittedName>
        <fullName evidence="2">Acetyl xylan esterase (AXE1)</fullName>
    </submittedName>
</protein>
<name>A0A1H1KTD1_9ACTN</name>
<dbReference type="Gene3D" id="3.40.50.1820">
    <property type="entry name" value="alpha/beta hydrolase"/>
    <property type="match status" value="1"/>
</dbReference>
<dbReference type="InterPro" id="IPR039069">
    <property type="entry name" value="CE7"/>
</dbReference>
<evidence type="ECO:0000313" key="3">
    <source>
        <dbReference type="Proteomes" id="UP000199480"/>
    </source>
</evidence>
<feature type="domain" description="Acetyl xylan esterase" evidence="1">
    <location>
        <begin position="12"/>
        <end position="317"/>
    </location>
</feature>
<dbReference type="Proteomes" id="UP000199480">
    <property type="component" value="Chromosome I"/>
</dbReference>
<evidence type="ECO:0000313" key="2">
    <source>
        <dbReference type="EMBL" id="SDR65563.1"/>
    </source>
</evidence>
<organism evidence="2 3">
    <name type="scientific">Parafannyhessea umbonata</name>
    <dbReference type="NCBI Taxonomy" id="604330"/>
    <lineage>
        <taxon>Bacteria</taxon>
        <taxon>Bacillati</taxon>
        <taxon>Actinomycetota</taxon>
        <taxon>Coriobacteriia</taxon>
        <taxon>Coriobacteriales</taxon>
        <taxon>Atopobiaceae</taxon>
        <taxon>Parafannyhessea</taxon>
    </lineage>
</organism>
<dbReference type="AlphaFoldDB" id="A0A1H1KTD1"/>
<sequence length="355" mass="37323">MGGLTRQMRVFEAYDGTSTVPVDLAGFWRCRLGTAAPLAPDAVRREPAGFDTPVATYERLTFAAADGAELHARYVCPRGAGGADRGGAVAPRVPTVVMTHDVTCGPRGWHHLTRFAAIGHAVVELERRPWSGNVCAGWEQGPAALQMTRLIEDMARTAQAAASLPRTDVAHLSAWGEGLAGALAIDAAAALDACDGTVRLRRVAALNPMPADVRATWEAGGSRLVYAAVRNHFRVEDPTAAREAAFFSALDYVDAANMATLLRAPLLLGTSMMDDAALPQSQYAVFNRVTGEKRHLTYPKWGHERVNDFEDALMAYLVAPWDACSGGDRGGGEPGGGGGEARGGEACGGVAGGIG</sequence>
<dbReference type="PANTHER" id="PTHR40111:SF1">
    <property type="entry name" value="CEPHALOSPORIN-C DEACETYLASE"/>
    <property type="match status" value="1"/>
</dbReference>
<dbReference type="EMBL" id="LT629759">
    <property type="protein sequence ID" value="SDR65563.1"/>
    <property type="molecule type" value="Genomic_DNA"/>
</dbReference>
<evidence type="ECO:0000259" key="1">
    <source>
        <dbReference type="Pfam" id="PF05448"/>
    </source>
</evidence>
<reference evidence="3" key="1">
    <citation type="submission" date="2016-10" db="EMBL/GenBank/DDBJ databases">
        <authorList>
            <person name="Varghese N."/>
            <person name="Submissions S."/>
        </authorList>
    </citation>
    <scope>NUCLEOTIDE SEQUENCE [LARGE SCALE GENOMIC DNA]</scope>
    <source>
        <strain evidence="3">DSM 22620</strain>
    </source>
</reference>
<accession>A0A1H1KTD1</accession>
<dbReference type="InterPro" id="IPR029058">
    <property type="entry name" value="AB_hydrolase_fold"/>
</dbReference>
<dbReference type="OrthoDB" id="1863649at2"/>
<proteinExistence type="predicted"/>
<dbReference type="InterPro" id="IPR008391">
    <property type="entry name" value="AXE1_dom"/>
</dbReference>
<dbReference type="GO" id="GO:0005976">
    <property type="term" value="P:polysaccharide metabolic process"/>
    <property type="evidence" value="ECO:0007669"/>
    <property type="project" value="TreeGrafter"/>
</dbReference>
<dbReference type="GeneID" id="78499669"/>
<dbReference type="GO" id="GO:0052689">
    <property type="term" value="F:carboxylic ester hydrolase activity"/>
    <property type="evidence" value="ECO:0007669"/>
    <property type="project" value="TreeGrafter"/>
</dbReference>
<dbReference type="RefSeq" id="WP_090861303.1">
    <property type="nucleotide sequence ID" value="NZ_LT629759.1"/>
</dbReference>
<dbReference type="Pfam" id="PF05448">
    <property type="entry name" value="AXE1"/>
    <property type="match status" value="1"/>
</dbReference>